<dbReference type="HOGENOM" id="CLU_019746_0_0_1"/>
<name>K1PY09_MAGGI</name>
<dbReference type="Gene3D" id="3.30.70.1990">
    <property type="match status" value="1"/>
</dbReference>
<organism evidence="2">
    <name type="scientific">Magallana gigas</name>
    <name type="common">Pacific oyster</name>
    <name type="synonym">Crassostrea gigas</name>
    <dbReference type="NCBI Taxonomy" id="29159"/>
    <lineage>
        <taxon>Eukaryota</taxon>
        <taxon>Metazoa</taxon>
        <taxon>Spiralia</taxon>
        <taxon>Lophotrochozoa</taxon>
        <taxon>Mollusca</taxon>
        <taxon>Bivalvia</taxon>
        <taxon>Autobranchia</taxon>
        <taxon>Pteriomorphia</taxon>
        <taxon>Ostreida</taxon>
        <taxon>Ostreoidea</taxon>
        <taxon>Ostreidae</taxon>
        <taxon>Magallana</taxon>
    </lineage>
</organism>
<dbReference type="InParanoid" id="K1PY09"/>
<dbReference type="Pfam" id="PF01593">
    <property type="entry name" value="Amino_oxidase"/>
    <property type="match status" value="1"/>
</dbReference>
<gene>
    <name evidence="2" type="ORF">CGI_10019723</name>
</gene>
<dbReference type="PANTHER" id="PTHR42923">
    <property type="entry name" value="PROTOPORPHYRINOGEN OXIDASE"/>
    <property type="match status" value="1"/>
</dbReference>
<protein>
    <recommendedName>
        <fullName evidence="1">Amine oxidase domain-containing protein</fullName>
    </recommendedName>
</protein>
<accession>K1PY09</accession>
<sequence>METATLKYRSWKYFSTQEPSFPDSLKMMLKRVLVVGSGAAGTAAAYSLSRCADKFDVQVWEKAPVPGGVATTSEIKGGLVINDGVQGGCPTYRNVLNIMKEFNLETNPVHLTVSFGKGKTAWTNYAPSELTEKLQNDIARFEKLLKFINKFEAIFIFLPIGKVLKWYGFSDDFCNYMVFPLTALFFGTGNQVPYVSSAIMARVFLDDDLRLFDYDSKRLLSQTPEMFAFPKLVNMYKTIMDNCGVKFHGNRSVSEVRRSSGKVTVKDQSGKVEEFDEIIFACDAETALKVLVNPTFMERKALGNVRYFNDLIITHEDEDYMNKYYELHKDVDQYFIHTDDKDPEKIEMSFNLANYQPHLRGKNRNIYQTIYLNDQLRSIWTEKDLDPDKILLRRWWRQFAHSWHHYAFVVPLVRYIQGKQNTWYCGAYTLINTHEIATISGLAAAHRLGAPYPFPYDKLAAKQFDQYLLVLHGHPRTFGLNKTTLLSYVMAPFMMVFAGLSLIFNFFYSIFFA</sequence>
<evidence type="ECO:0000259" key="1">
    <source>
        <dbReference type="Pfam" id="PF01593"/>
    </source>
</evidence>
<dbReference type="InterPro" id="IPR050464">
    <property type="entry name" value="Zeta_carotene_desat/Oxidored"/>
</dbReference>
<evidence type="ECO:0000313" key="2">
    <source>
        <dbReference type="EMBL" id="EKC29087.1"/>
    </source>
</evidence>
<dbReference type="InterPro" id="IPR002937">
    <property type="entry name" value="Amino_oxidase"/>
</dbReference>
<dbReference type="PANTHER" id="PTHR42923:SF20">
    <property type="entry name" value="FLAVIN-CONTAINING AMINE OXIDASEDEHYDROGENASE"/>
    <property type="match status" value="1"/>
</dbReference>
<reference evidence="2" key="1">
    <citation type="journal article" date="2012" name="Nature">
        <title>The oyster genome reveals stress adaptation and complexity of shell formation.</title>
        <authorList>
            <person name="Zhang G."/>
            <person name="Fang X."/>
            <person name="Guo X."/>
            <person name="Li L."/>
            <person name="Luo R."/>
            <person name="Xu F."/>
            <person name="Yang P."/>
            <person name="Zhang L."/>
            <person name="Wang X."/>
            <person name="Qi H."/>
            <person name="Xiong Z."/>
            <person name="Que H."/>
            <person name="Xie Y."/>
            <person name="Holland P.W."/>
            <person name="Paps J."/>
            <person name="Zhu Y."/>
            <person name="Wu F."/>
            <person name="Chen Y."/>
            <person name="Wang J."/>
            <person name="Peng C."/>
            <person name="Meng J."/>
            <person name="Yang L."/>
            <person name="Liu J."/>
            <person name="Wen B."/>
            <person name="Zhang N."/>
            <person name="Huang Z."/>
            <person name="Zhu Q."/>
            <person name="Feng Y."/>
            <person name="Mount A."/>
            <person name="Hedgecock D."/>
            <person name="Xu Z."/>
            <person name="Liu Y."/>
            <person name="Domazet-Loso T."/>
            <person name="Du Y."/>
            <person name="Sun X."/>
            <person name="Zhang S."/>
            <person name="Liu B."/>
            <person name="Cheng P."/>
            <person name="Jiang X."/>
            <person name="Li J."/>
            <person name="Fan D."/>
            <person name="Wang W."/>
            <person name="Fu W."/>
            <person name="Wang T."/>
            <person name="Wang B."/>
            <person name="Zhang J."/>
            <person name="Peng Z."/>
            <person name="Li Y."/>
            <person name="Li N."/>
            <person name="Wang J."/>
            <person name="Chen M."/>
            <person name="He Y."/>
            <person name="Tan F."/>
            <person name="Song X."/>
            <person name="Zheng Q."/>
            <person name="Huang R."/>
            <person name="Yang H."/>
            <person name="Du X."/>
            <person name="Chen L."/>
            <person name="Yang M."/>
            <person name="Gaffney P.M."/>
            <person name="Wang S."/>
            <person name="Luo L."/>
            <person name="She Z."/>
            <person name="Ming Y."/>
            <person name="Huang W."/>
            <person name="Zhang S."/>
            <person name="Huang B."/>
            <person name="Zhang Y."/>
            <person name="Qu T."/>
            <person name="Ni P."/>
            <person name="Miao G."/>
            <person name="Wang J."/>
            <person name="Wang Q."/>
            <person name="Steinberg C.E."/>
            <person name="Wang H."/>
            <person name="Li N."/>
            <person name="Qian L."/>
            <person name="Zhang G."/>
            <person name="Li Y."/>
            <person name="Yang H."/>
            <person name="Liu X."/>
            <person name="Wang J."/>
            <person name="Yin Y."/>
            <person name="Wang J."/>
        </authorList>
    </citation>
    <scope>NUCLEOTIDE SEQUENCE [LARGE SCALE GENOMIC DNA]</scope>
    <source>
        <strain evidence="2">05x7-T-G4-1.051#20</strain>
    </source>
</reference>
<dbReference type="PRINTS" id="PR00419">
    <property type="entry name" value="ADXRDTASE"/>
</dbReference>
<dbReference type="InterPro" id="IPR036188">
    <property type="entry name" value="FAD/NAD-bd_sf"/>
</dbReference>
<dbReference type="Gene3D" id="1.10.405.20">
    <property type="match status" value="1"/>
</dbReference>
<dbReference type="Gene3D" id="3.50.50.60">
    <property type="entry name" value="FAD/NAD(P)-binding domain"/>
    <property type="match status" value="1"/>
</dbReference>
<proteinExistence type="predicted"/>
<dbReference type="GO" id="GO:0016491">
    <property type="term" value="F:oxidoreductase activity"/>
    <property type="evidence" value="ECO:0007669"/>
    <property type="project" value="InterPro"/>
</dbReference>
<dbReference type="SUPFAM" id="SSF51905">
    <property type="entry name" value="FAD/NAD(P)-binding domain"/>
    <property type="match status" value="1"/>
</dbReference>
<feature type="domain" description="Amine oxidase" evidence="1">
    <location>
        <begin position="40"/>
        <end position="301"/>
    </location>
</feature>
<dbReference type="AlphaFoldDB" id="K1PY09"/>
<dbReference type="EMBL" id="JH816104">
    <property type="protein sequence ID" value="EKC29087.1"/>
    <property type="molecule type" value="Genomic_DNA"/>
</dbReference>